<dbReference type="Gene3D" id="1.10.10.60">
    <property type="entry name" value="Homeodomain-like"/>
    <property type="match status" value="1"/>
</dbReference>
<evidence type="ECO:0000313" key="3">
    <source>
        <dbReference type="Proteomes" id="UP001162156"/>
    </source>
</evidence>
<feature type="domain" description="Myb/SANT-like DNA-binding" evidence="1">
    <location>
        <begin position="17"/>
        <end position="107"/>
    </location>
</feature>
<accession>A0AAV8ZM09</accession>
<comment type="caution">
    <text evidence="2">The sequence shown here is derived from an EMBL/GenBank/DDBJ whole genome shotgun (WGS) entry which is preliminary data.</text>
</comment>
<reference evidence="2" key="1">
    <citation type="journal article" date="2023" name="Insect Mol. Biol.">
        <title>Genome sequencing provides insights into the evolution of gene families encoding plant cell wall-degrading enzymes in longhorned beetles.</title>
        <authorList>
            <person name="Shin N.R."/>
            <person name="Okamura Y."/>
            <person name="Kirsch R."/>
            <person name="Pauchet Y."/>
        </authorList>
    </citation>
    <scope>NUCLEOTIDE SEQUENCE</scope>
    <source>
        <strain evidence="2">RBIC_L_NR</strain>
    </source>
</reference>
<dbReference type="Pfam" id="PF13837">
    <property type="entry name" value="Myb_DNA-bind_4"/>
    <property type="match status" value="1"/>
</dbReference>
<evidence type="ECO:0000259" key="1">
    <source>
        <dbReference type="Pfam" id="PF13837"/>
    </source>
</evidence>
<dbReference type="Proteomes" id="UP001162156">
    <property type="component" value="Unassembled WGS sequence"/>
</dbReference>
<gene>
    <name evidence="2" type="ORF">NQ314_003525</name>
</gene>
<protein>
    <recommendedName>
        <fullName evidence="1">Myb/SANT-like DNA-binding domain-containing protein</fullName>
    </recommendedName>
</protein>
<evidence type="ECO:0000313" key="2">
    <source>
        <dbReference type="EMBL" id="KAJ8966427.1"/>
    </source>
</evidence>
<name>A0AAV8ZM09_9CUCU</name>
<organism evidence="2 3">
    <name type="scientific">Rhamnusium bicolor</name>
    <dbReference type="NCBI Taxonomy" id="1586634"/>
    <lineage>
        <taxon>Eukaryota</taxon>
        <taxon>Metazoa</taxon>
        <taxon>Ecdysozoa</taxon>
        <taxon>Arthropoda</taxon>
        <taxon>Hexapoda</taxon>
        <taxon>Insecta</taxon>
        <taxon>Pterygota</taxon>
        <taxon>Neoptera</taxon>
        <taxon>Endopterygota</taxon>
        <taxon>Coleoptera</taxon>
        <taxon>Polyphaga</taxon>
        <taxon>Cucujiformia</taxon>
        <taxon>Chrysomeloidea</taxon>
        <taxon>Cerambycidae</taxon>
        <taxon>Lepturinae</taxon>
        <taxon>Rhagiini</taxon>
        <taxon>Rhamnusium</taxon>
    </lineage>
</organism>
<dbReference type="AlphaFoldDB" id="A0AAV8ZM09"/>
<dbReference type="InterPro" id="IPR044822">
    <property type="entry name" value="Myb_DNA-bind_4"/>
</dbReference>
<proteinExistence type="predicted"/>
<keyword evidence="3" id="KW-1185">Reference proteome</keyword>
<sequence>MKVVAEFLVLPTNSEESHKWTHQNTLIFLELYKKYREQVGRLRIKNLKKIFEEIAKEMQHTTKTRISGTNCENRWKVLERNYKKYIDNNSKLTGRGRNIFEYTDIMHTILGSKKNIHPVLFLSSDTINTLEQSADDMENVMEMRTRCARK</sequence>
<dbReference type="EMBL" id="JANEYF010001009">
    <property type="protein sequence ID" value="KAJ8966427.1"/>
    <property type="molecule type" value="Genomic_DNA"/>
</dbReference>